<comment type="caution">
    <text evidence="2">The sequence shown here is derived from an EMBL/GenBank/DDBJ whole genome shotgun (WGS) entry which is preliminary data.</text>
</comment>
<name>A0ABU2SIT1_9ACTN</name>
<dbReference type="EMBL" id="JAVRFI010000003">
    <property type="protein sequence ID" value="MDT0448884.1"/>
    <property type="molecule type" value="Genomic_DNA"/>
</dbReference>
<reference evidence="2" key="1">
    <citation type="submission" date="2024-05" db="EMBL/GenBank/DDBJ databases">
        <title>30 novel species of actinomycetes from the DSMZ collection.</title>
        <authorList>
            <person name="Nouioui I."/>
        </authorList>
    </citation>
    <scope>NUCLEOTIDE SEQUENCE</scope>
    <source>
        <strain evidence="2">DSM 40473</strain>
    </source>
</reference>
<evidence type="ECO:0000313" key="3">
    <source>
        <dbReference type="Proteomes" id="UP001180531"/>
    </source>
</evidence>
<evidence type="ECO:0008006" key="4">
    <source>
        <dbReference type="Google" id="ProtNLM"/>
    </source>
</evidence>
<proteinExistence type="predicted"/>
<accession>A0ABU2SIT1</accession>
<protein>
    <recommendedName>
        <fullName evidence="4">Lipoprotein</fullName>
    </recommendedName>
</protein>
<dbReference type="PROSITE" id="PS51257">
    <property type="entry name" value="PROKAR_LIPOPROTEIN"/>
    <property type="match status" value="1"/>
</dbReference>
<evidence type="ECO:0000256" key="1">
    <source>
        <dbReference type="SAM" id="MobiDB-lite"/>
    </source>
</evidence>
<feature type="compositionally biased region" description="Acidic residues" evidence="1">
    <location>
        <begin position="263"/>
        <end position="280"/>
    </location>
</feature>
<organism evidence="2 3">
    <name type="scientific">Streptomyces hesseae</name>
    <dbReference type="NCBI Taxonomy" id="3075519"/>
    <lineage>
        <taxon>Bacteria</taxon>
        <taxon>Bacillati</taxon>
        <taxon>Actinomycetota</taxon>
        <taxon>Actinomycetes</taxon>
        <taxon>Kitasatosporales</taxon>
        <taxon>Streptomycetaceae</taxon>
        <taxon>Streptomyces</taxon>
    </lineage>
</organism>
<feature type="region of interest" description="Disordered" evidence="1">
    <location>
        <begin position="250"/>
        <end position="280"/>
    </location>
</feature>
<dbReference type="RefSeq" id="WP_311608909.1">
    <property type="nucleotide sequence ID" value="NZ_JAVRFI010000003.1"/>
</dbReference>
<dbReference type="Proteomes" id="UP001180531">
    <property type="component" value="Unassembled WGS sequence"/>
</dbReference>
<sequence>MRMDVLRVKGKRKLTASPVGVLAALLLLTGCSGVGGGRPGEGKDEVRGAEAPAVVRVFSADQLKHVALESREVPGFVLERASEGTAGHGLPSTGRLDCRPLVLALGPRQEPAPVASLVRTFSKSSREHGFQGLLGTVRVSTYADDGARVTLRELRRAVSDCAGGFAMRTGEGQPQWFEAVAALPAPRLGAEALAYRMVNAAEGAPSLVTVVRSGSTLSMFFATHLSDPGAVEIPPALVAAQVAKVERLLRAERPPTAAPADGDPAEGGEGAEEGDGEVQE</sequence>
<gene>
    <name evidence="2" type="ORF">RM609_07285</name>
</gene>
<evidence type="ECO:0000313" key="2">
    <source>
        <dbReference type="EMBL" id="MDT0448884.1"/>
    </source>
</evidence>
<keyword evidence="3" id="KW-1185">Reference proteome</keyword>